<reference evidence="1 2" key="1">
    <citation type="submission" date="2022-12" db="EMBL/GenBank/DDBJ databases">
        <title>Sphingomonas abieness sp. nov., an endophytic bacterium isolated from Abies koreana.</title>
        <authorList>
            <person name="Jiang L."/>
            <person name="Lee J."/>
        </authorList>
    </citation>
    <scope>NUCLEOTIDE SEQUENCE [LARGE SCALE GENOMIC DNA]</scope>
    <source>
        <strain evidence="2">PAMB 00755</strain>
    </source>
</reference>
<dbReference type="RefSeq" id="WP_270078899.1">
    <property type="nucleotide sequence ID" value="NZ_CP115174.1"/>
</dbReference>
<evidence type="ECO:0000313" key="1">
    <source>
        <dbReference type="EMBL" id="WBO24271.1"/>
    </source>
</evidence>
<evidence type="ECO:0008006" key="3">
    <source>
        <dbReference type="Google" id="ProtNLM"/>
    </source>
</evidence>
<sequence>MGALPPVRTQLRILPDIAPTDGSIAGARPAELRLRHPENPPVKLKFAVAPIVLLGMSLSSALGAATAPVAIASSAGSVPDGFSLAADGTTLVHVASGFRFPARLAGFTRLKEQAFDPSGHYVAIGYDRPLGGSADHVVVRIALVHIRDMSAHDHYTIMKSAAMAHFSAPAVLSEGPVPFPADPQLSAWRGIFTGTRNGQPWRFSLTTVDYGYWSGRLTAAYPQSRAAEAEQDLAALIPVFRWQRPVKPKR</sequence>
<organism evidence="1 2">
    <name type="scientific">Sphingomonas abietis</name>
    <dbReference type="NCBI Taxonomy" id="3012344"/>
    <lineage>
        <taxon>Bacteria</taxon>
        <taxon>Pseudomonadati</taxon>
        <taxon>Pseudomonadota</taxon>
        <taxon>Alphaproteobacteria</taxon>
        <taxon>Sphingomonadales</taxon>
        <taxon>Sphingomonadaceae</taxon>
        <taxon>Sphingomonas</taxon>
    </lineage>
</organism>
<protein>
    <recommendedName>
        <fullName evidence="3">Secreted protein</fullName>
    </recommendedName>
</protein>
<evidence type="ECO:0000313" key="2">
    <source>
        <dbReference type="Proteomes" id="UP001210865"/>
    </source>
</evidence>
<dbReference type="EMBL" id="CP115174">
    <property type="protein sequence ID" value="WBO24271.1"/>
    <property type="molecule type" value="Genomic_DNA"/>
</dbReference>
<accession>A0ABY7NV30</accession>
<dbReference type="Proteomes" id="UP001210865">
    <property type="component" value="Chromosome"/>
</dbReference>
<name>A0ABY7NV30_9SPHN</name>
<keyword evidence="2" id="KW-1185">Reference proteome</keyword>
<proteinExistence type="predicted"/>
<gene>
    <name evidence="1" type="ORF">PBT88_09300</name>
</gene>